<dbReference type="InterPro" id="IPR013780">
    <property type="entry name" value="Glyco_hydro_b"/>
</dbReference>
<evidence type="ECO:0000256" key="6">
    <source>
        <dbReference type="ARBA" id="ARBA00022801"/>
    </source>
</evidence>
<accession>F0XLA2</accession>
<dbReference type="SMART" id="SM00813">
    <property type="entry name" value="Alpha-L-AF_C"/>
    <property type="match status" value="1"/>
</dbReference>
<evidence type="ECO:0000256" key="3">
    <source>
        <dbReference type="ARBA" id="ARBA00007186"/>
    </source>
</evidence>
<dbReference type="PANTHER" id="PTHR31776:SF0">
    <property type="entry name" value="ALPHA-L-ARABINOFURANOSIDASE 1"/>
    <property type="match status" value="1"/>
</dbReference>
<comment type="pathway">
    <text evidence="2">Glycan metabolism; L-arabinan degradation.</text>
</comment>
<dbReference type="Gene3D" id="3.20.20.80">
    <property type="entry name" value="Glycosidases"/>
    <property type="match status" value="1"/>
</dbReference>
<organism evidence="11">
    <name type="scientific">Grosmannia clavigera (strain kw1407 / UAMH 11150)</name>
    <name type="common">Blue stain fungus</name>
    <name type="synonym">Graphiocladiella clavigera</name>
    <dbReference type="NCBI Taxonomy" id="655863"/>
    <lineage>
        <taxon>Eukaryota</taxon>
        <taxon>Fungi</taxon>
        <taxon>Dikarya</taxon>
        <taxon>Ascomycota</taxon>
        <taxon>Pezizomycotina</taxon>
        <taxon>Sordariomycetes</taxon>
        <taxon>Sordariomycetidae</taxon>
        <taxon>Ophiostomatales</taxon>
        <taxon>Ophiostomataceae</taxon>
        <taxon>Leptographium</taxon>
    </lineage>
</organism>
<comment type="catalytic activity">
    <reaction evidence="1">
        <text>Hydrolysis of terminal non-reducing alpha-L-arabinofuranoside residues in alpha-L-arabinosides.</text>
        <dbReference type="EC" id="3.2.1.55"/>
    </reaction>
</comment>
<evidence type="ECO:0000259" key="9">
    <source>
        <dbReference type="SMART" id="SM00813"/>
    </source>
</evidence>
<dbReference type="GeneID" id="25979486"/>
<dbReference type="AlphaFoldDB" id="F0XLA2"/>
<evidence type="ECO:0000313" key="11">
    <source>
        <dbReference type="Proteomes" id="UP000007796"/>
    </source>
</evidence>
<dbReference type="PANTHER" id="PTHR31776">
    <property type="entry name" value="ALPHA-L-ARABINOFURANOSIDASE 1"/>
    <property type="match status" value="1"/>
</dbReference>
<dbReference type="InterPro" id="IPR010720">
    <property type="entry name" value="Alpha-L-AF_C"/>
</dbReference>
<dbReference type="Proteomes" id="UP000007796">
    <property type="component" value="Unassembled WGS sequence"/>
</dbReference>
<evidence type="ECO:0000256" key="5">
    <source>
        <dbReference type="ARBA" id="ARBA00022729"/>
    </source>
</evidence>
<reference evidence="10 11" key="1">
    <citation type="journal article" date="2011" name="Proc. Natl. Acad. Sci. U.S.A.">
        <title>Genome and transcriptome analyses of the mountain pine beetle-fungal symbiont Grosmannia clavigera, a lodgepole pine pathogen.</title>
        <authorList>
            <person name="DiGuistini S."/>
            <person name="Wang Y."/>
            <person name="Liao N.Y."/>
            <person name="Taylor G."/>
            <person name="Tanguay P."/>
            <person name="Feau N."/>
            <person name="Henrissat B."/>
            <person name="Chan S.K."/>
            <person name="Hesse-Orce U."/>
            <person name="Alamouti S.M."/>
            <person name="Tsui C.K.M."/>
            <person name="Docking R.T."/>
            <person name="Levasseur A."/>
            <person name="Haridas S."/>
            <person name="Robertson G."/>
            <person name="Birol I."/>
            <person name="Holt R.A."/>
            <person name="Marra M.A."/>
            <person name="Hamelin R.C."/>
            <person name="Hirst M."/>
            <person name="Jones S.J.M."/>
            <person name="Bohlmann J."/>
            <person name="Breuil C."/>
        </authorList>
    </citation>
    <scope>NUCLEOTIDE SEQUENCE [LARGE SCALE GENOMIC DNA]</scope>
    <source>
        <strain evidence="11">kw1407 / UAMH 11150</strain>
    </source>
</reference>
<evidence type="ECO:0000256" key="7">
    <source>
        <dbReference type="ARBA" id="ARBA00023180"/>
    </source>
</evidence>
<name>F0XLA2_GROCL</name>
<dbReference type="GO" id="GO:0046556">
    <property type="term" value="F:alpha-L-arabinofuranosidase activity"/>
    <property type="evidence" value="ECO:0007669"/>
    <property type="project" value="UniProtKB-EC"/>
</dbReference>
<sequence length="631" mass="67456">MTSLLRGLILASAVIQSAQAVTLSVSTSGGNASSPLLWGYMFEDINNSGDGGIHGQVLKNNGFQPGYDTTLTAYAAVGGSTLSIDTANPLSTAITSTLKVTNPSSHSGTVGFSNSGYNGVPVDRGTYKTLVWIKGTYSGQVTVSLVSNSTGTVFGSVAFSVKSTSSEYTYYDVDLPVTQSSVALDNVWRLTYDASAATDGHLNFALPQLFPETYKGRANGLRNDVATFLDAIGGSFLRWPGGNNLEGNTIATRWIWNETIGPVQNRPGHLGTWSYINTDALGLMEYLYWAEDMGIANVLAVWAGHALDGTVVTGSQLAPYVDDILDELEFVLGDSSTPFGALRASYGREEPFKVDMIEVGNEDNLSKGCSSYASRFTQIYNAIHAAYPDITVIASTTDQNCLPTTLPSGVWTDIHYYLEPNQFVARFNEFDNWSRTWPIFVGEYASTTGNDGSTTYWSNLVGSCSEAVYMIGLERNSDIVKMASFAPLLEHFDLAEWSPDLFGLDSSSGSLTGSTSYYVQQLFASNRGTTIKPVTSDSAFGPVYWVASSTNTGTYYVKLANYGTTTQSVTVKVPGASFGSASLLLLSGNPTASNYPHDVTITPTKSTLSGSASGGYTFSLPEYAVAVVVLE</sequence>
<dbReference type="UniPathway" id="UPA00667"/>
<dbReference type="InParanoid" id="F0XLA2"/>
<protein>
    <recommendedName>
        <fullName evidence="4">non-reducing end alpha-L-arabinofuranosidase</fullName>
        <ecNumber evidence="4">3.2.1.55</ecNumber>
    </recommendedName>
</protein>
<gene>
    <name evidence="10" type="ORF">CMQ_6091</name>
</gene>
<dbReference type="STRING" id="655863.F0XLA2"/>
<feature type="signal peptide" evidence="8">
    <location>
        <begin position="1"/>
        <end position="20"/>
    </location>
</feature>
<dbReference type="EMBL" id="GL629794">
    <property type="protein sequence ID" value="EFX01149.1"/>
    <property type="molecule type" value="Genomic_DNA"/>
</dbReference>
<evidence type="ECO:0000256" key="2">
    <source>
        <dbReference type="ARBA" id="ARBA00004834"/>
    </source>
</evidence>
<feature type="chain" id="PRO_5003262258" description="non-reducing end alpha-L-arabinofuranosidase" evidence="8">
    <location>
        <begin position="21"/>
        <end position="631"/>
    </location>
</feature>
<dbReference type="EC" id="3.2.1.55" evidence="4"/>
<dbReference type="HOGENOM" id="CLU_010060_1_1_1"/>
<dbReference type="GO" id="GO:0031222">
    <property type="term" value="P:arabinan catabolic process"/>
    <property type="evidence" value="ECO:0007669"/>
    <property type="project" value="UniProtKB-UniPathway"/>
</dbReference>
<dbReference type="RefSeq" id="XP_014170631.1">
    <property type="nucleotide sequence ID" value="XM_014315156.1"/>
</dbReference>
<dbReference type="SUPFAM" id="SSF51445">
    <property type="entry name" value="(Trans)glycosidases"/>
    <property type="match status" value="1"/>
</dbReference>
<proteinExistence type="inferred from homology"/>
<dbReference type="InterPro" id="IPR017853">
    <property type="entry name" value="GH"/>
</dbReference>
<dbReference type="OrthoDB" id="406864at2759"/>
<keyword evidence="7" id="KW-0325">Glycoprotein</keyword>
<dbReference type="Gene3D" id="2.60.40.1180">
    <property type="entry name" value="Golgi alpha-mannosidase II"/>
    <property type="match status" value="1"/>
</dbReference>
<dbReference type="InterPro" id="IPR055235">
    <property type="entry name" value="ASD1_cat"/>
</dbReference>
<dbReference type="eggNOG" id="ENOG502QQEX">
    <property type="taxonomic scope" value="Eukaryota"/>
</dbReference>
<evidence type="ECO:0000256" key="4">
    <source>
        <dbReference type="ARBA" id="ARBA00012670"/>
    </source>
</evidence>
<keyword evidence="5 8" id="KW-0732">Signal</keyword>
<comment type="similarity">
    <text evidence="3">Belongs to the glycosyl hydrolase 51 family.</text>
</comment>
<dbReference type="Pfam" id="PF22848">
    <property type="entry name" value="ASD1_dom"/>
    <property type="match status" value="1"/>
</dbReference>
<evidence type="ECO:0000313" key="10">
    <source>
        <dbReference type="EMBL" id="EFX01149.1"/>
    </source>
</evidence>
<dbReference type="Pfam" id="PF06964">
    <property type="entry name" value="Alpha-L-AF_C"/>
    <property type="match status" value="1"/>
</dbReference>
<keyword evidence="11" id="KW-1185">Reference proteome</keyword>
<dbReference type="GO" id="GO:0046373">
    <property type="term" value="P:L-arabinose metabolic process"/>
    <property type="evidence" value="ECO:0007669"/>
    <property type="project" value="InterPro"/>
</dbReference>
<evidence type="ECO:0000256" key="1">
    <source>
        <dbReference type="ARBA" id="ARBA00001462"/>
    </source>
</evidence>
<evidence type="ECO:0000256" key="8">
    <source>
        <dbReference type="SAM" id="SignalP"/>
    </source>
</evidence>
<dbReference type="InterPro" id="IPR051563">
    <property type="entry name" value="Glycosyl_Hydrolase_51"/>
</dbReference>
<feature type="domain" description="Alpha-L-arabinofuranosidase C-terminal" evidence="9">
    <location>
        <begin position="442"/>
        <end position="624"/>
    </location>
</feature>
<keyword evidence="6" id="KW-0378">Hydrolase</keyword>